<protein>
    <submittedName>
        <fullName evidence="2">Uncharacterized protein</fullName>
    </submittedName>
</protein>
<comment type="caution">
    <text evidence="2">The sequence shown here is derived from an EMBL/GenBank/DDBJ whole genome shotgun (WGS) entry which is preliminary data.</text>
</comment>
<name>A0A834I984_RHYFE</name>
<evidence type="ECO:0000256" key="1">
    <source>
        <dbReference type="SAM" id="MobiDB-lite"/>
    </source>
</evidence>
<feature type="compositionally biased region" description="Polar residues" evidence="1">
    <location>
        <begin position="13"/>
        <end position="23"/>
    </location>
</feature>
<feature type="compositionally biased region" description="Basic and acidic residues" evidence="1">
    <location>
        <begin position="1"/>
        <end position="12"/>
    </location>
</feature>
<sequence length="96" mass="10824">NTDNDDNHRENNTKFLTGGTSVTNKEKSRTMRSYRIEVKSVKITCALTLRYSRGRTQRNNLKTTITTAIAPDRVVETQQQESGQSYGLTANAALRM</sequence>
<dbReference type="Proteomes" id="UP000625711">
    <property type="component" value="Unassembled WGS sequence"/>
</dbReference>
<dbReference type="EMBL" id="JAACXV010007532">
    <property type="protein sequence ID" value="KAF7276309.1"/>
    <property type="molecule type" value="Genomic_DNA"/>
</dbReference>
<accession>A0A834I984</accession>
<feature type="non-terminal residue" evidence="2">
    <location>
        <position position="1"/>
    </location>
</feature>
<proteinExistence type="predicted"/>
<dbReference type="AlphaFoldDB" id="A0A834I984"/>
<keyword evidence="3" id="KW-1185">Reference proteome</keyword>
<gene>
    <name evidence="2" type="ORF">GWI33_010606</name>
</gene>
<organism evidence="2 3">
    <name type="scientific">Rhynchophorus ferrugineus</name>
    <name type="common">Red palm weevil</name>
    <name type="synonym">Curculio ferrugineus</name>
    <dbReference type="NCBI Taxonomy" id="354439"/>
    <lineage>
        <taxon>Eukaryota</taxon>
        <taxon>Metazoa</taxon>
        <taxon>Ecdysozoa</taxon>
        <taxon>Arthropoda</taxon>
        <taxon>Hexapoda</taxon>
        <taxon>Insecta</taxon>
        <taxon>Pterygota</taxon>
        <taxon>Neoptera</taxon>
        <taxon>Endopterygota</taxon>
        <taxon>Coleoptera</taxon>
        <taxon>Polyphaga</taxon>
        <taxon>Cucujiformia</taxon>
        <taxon>Curculionidae</taxon>
        <taxon>Dryophthorinae</taxon>
        <taxon>Rhynchophorus</taxon>
    </lineage>
</organism>
<feature type="region of interest" description="Disordered" evidence="1">
    <location>
        <begin position="1"/>
        <end position="28"/>
    </location>
</feature>
<reference evidence="2" key="1">
    <citation type="submission" date="2020-08" db="EMBL/GenBank/DDBJ databases">
        <title>Genome sequencing and assembly of the red palm weevil Rhynchophorus ferrugineus.</title>
        <authorList>
            <person name="Dias G.B."/>
            <person name="Bergman C.M."/>
            <person name="Manee M."/>
        </authorList>
    </citation>
    <scope>NUCLEOTIDE SEQUENCE</scope>
    <source>
        <strain evidence="2">AA-2017</strain>
        <tissue evidence="2">Whole larva</tissue>
    </source>
</reference>
<evidence type="ECO:0000313" key="2">
    <source>
        <dbReference type="EMBL" id="KAF7276309.1"/>
    </source>
</evidence>
<evidence type="ECO:0000313" key="3">
    <source>
        <dbReference type="Proteomes" id="UP000625711"/>
    </source>
</evidence>